<organism evidence="2 3">
    <name type="scientific">Elasticomyces elasticus</name>
    <dbReference type="NCBI Taxonomy" id="574655"/>
    <lineage>
        <taxon>Eukaryota</taxon>
        <taxon>Fungi</taxon>
        <taxon>Dikarya</taxon>
        <taxon>Ascomycota</taxon>
        <taxon>Pezizomycotina</taxon>
        <taxon>Dothideomycetes</taxon>
        <taxon>Dothideomycetidae</taxon>
        <taxon>Mycosphaerellales</taxon>
        <taxon>Teratosphaeriaceae</taxon>
        <taxon>Elasticomyces</taxon>
    </lineage>
</organism>
<sequence>MPVSDRANLLTFTDARIAALIRRTVLNSKNLPVAPLPLDSSGTLCTAYIANKLSDEHKDLTAKLKSYESEDTIVTHYTRHLEDNAPQTLALSQNLIADPLGLRFPAERRHYLEDSPELIVREYVAAAYDARHPTCNWDGLWCPVVKEWWEGDSVYPTRIFPVMPGPGVMQTFFDENEIEPSELMSKQNLLLLCTPIKRDFEKLLIALVPDCDLFDADAVMAWYRSSPQEYKVEVIDPEHLRMRRASNASGGTWNDLHGQKVVWRNDQRPRSRYLWFHLWCCIVKQARITGSPSRVTGRFSRMFWGLAEPFFTPAMLSGAAEQAGVGHEDLLISGAGFVGKPKEYTLASVVNRVILRSCGEGTYDTDDEEAEEAEDAEEDAWYQPSF</sequence>
<gene>
    <name evidence="2" type="ORF">LTR97_008790</name>
</gene>
<reference evidence="2" key="1">
    <citation type="submission" date="2023-08" db="EMBL/GenBank/DDBJ databases">
        <title>Black Yeasts Isolated from many extreme environments.</title>
        <authorList>
            <person name="Coleine C."/>
            <person name="Stajich J.E."/>
            <person name="Selbmann L."/>
        </authorList>
    </citation>
    <scope>NUCLEOTIDE SEQUENCE</scope>
    <source>
        <strain evidence="2">CCFEE 5810</strain>
    </source>
</reference>
<dbReference type="EMBL" id="JAVRQU010000014">
    <property type="protein sequence ID" value="KAK5695284.1"/>
    <property type="molecule type" value="Genomic_DNA"/>
</dbReference>
<name>A0AAN8A1I1_9PEZI</name>
<protein>
    <recommendedName>
        <fullName evidence="4">HNH nuclease domain-containing protein</fullName>
    </recommendedName>
</protein>
<dbReference type="AlphaFoldDB" id="A0AAN8A1I1"/>
<evidence type="ECO:0000313" key="3">
    <source>
        <dbReference type="Proteomes" id="UP001310594"/>
    </source>
</evidence>
<accession>A0AAN8A1I1</accession>
<feature type="region of interest" description="Disordered" evidence="1">
    <location>
        <begin position="363"/>
        <end position="386"/>
    </location>
</feature>
<proteinExistence type="predicted"/>
<dbReference type="Proteomes" id="UP001310594">
    <property type="component" value="Unassembled WGS sequence"/>
</dbReference>
<evidence type="ECO:0000313" key="2">
    <source>
        <dbReference type="EMBL" id="KAK5695284.1"/>
    </source>
</evidence>
<evidence type="ECO:0008006" key="4">
    <source>
        <dbReference type="Google" id="ProtNLM"/>
    </source>
</evidence>
<comment type="caution">
    <text evidence="2">The sequence shown here is derived from an EMBL/GenBank/DDBJ whole genome shotgun (WGS) entry which is preliminary data.</text>
</comment>
<evidence type="ECO:0000256" key="1">
    <source>
        <dbReference type="SAM" id="MobiDB-lite"/>
    </source>
</evidence>
<feature type="compositionally biased region" description="Acidic residues" evidence="1">
    <location>
        <begin position="363"/>
        <end position="380"/>
    </location>
</feature>